<feature type="transmembrane region" description="Helical" evidence="1">
    <location>
        <begin position="183"/>
        <end position="201"/>
    </location>
</feature>
<organism evidence="2">
    <name type="scientific">viral metagenome</name>
    <dbReference type="NCBI Taxonomy" id="1070528"/>
    <lineage>
        <taxon>unclassified sequences</taxon>
        <taxon>metagenomes</taxon>
        <taxon>organismal metagenomes</taxon>
    </lineage>
</organism>
<keyword evidence="1" id="KW-0472">Membrane</keyword>
<proteinExistence type="predicted"/>
<feature type="transmembrane region" description="Helical" evidence="1">
    <location>
        <begin position="213"/>
        <end position="234"/>
    </location>
</feature>
<feature type="transmembrane region" description="Helical" evidence="1">
    <location>
        <begin position="144"/>
        <end position="163"/>
    </location>
</feature>
<keyword evidence="1" id="KW-0812">Transmembrane</keyword>
<name>A0A6C0ACD3_9ZZZZ</name>
<reference evidence="2" key="1">
    <citation type="journal article" date="2020" name="Nature">
        <title>Giant virus diversity and host interactions through global metagenomics.</title>
        <authorList>
            <person name="Schulz F."/>
            <person name="Roux S."/>
            <person name="Paez-Espino D."/>
            <person name="Jungbluth S."/>
            <person name="Walsh D.A."/>
            <person name="Denef V.J."/>
            <person name="McMahon K.D."/>
            <person name="Konstantinidis K.T."/>
            <person name="Eloe-Fadrosh E.A."/>
            <person name="Kyrpides N.C."/>
            <person name="Woyke T."/>
        </authorList>
    </citation>
    <scope>NUCLEOTIDE SEQUENCE</scope>
    <source>
        <strain evidence="2">GVMAG-S-1004661-13</strain>
    </source>
</reference>
<dbReference type="EMBL" id="MN740543">
    <property type="protein sequence ID" value="QHS77241.1"/>
    <property type="molecule type" value="Genomic_DNA"/>
</dbReference>
<protein>
    <submittedName>
        <fullName evidence="2">Uncharacterized protein</fullName>
    </submittedName>
</protein>
<feature type="transmembrane region" description="Helical" evidence="1">
    <location>
        <begin position="45"/>
        <end position="63"/>
    </location>
</feature>
<feature type="transmembrane region" description="Helical" evidence="1">
    <location>
        <begin position="12"/>
        <end position="33"/>
    </location>
</feature>
<dbReference type="AlphaFoldDB" id="A0A6C0ACD3"/>
<feature type="transmembrane region" description="Helical" evidence="1">
    <location>
        <begin position="103"/>
        <end position="124"/>
    </location>
</feature>
<evidence type="ECO:0000313" key="2">
    <source>
        <dbReference type="EMBL" id="QHS77241.1"/>
    </source>
</evidence>
<accession>A0A6C0ACD3</accession>
<keyword evidence="1" id="KW-1133">Transmembrane helix</keyword>
<sequence>MRMNDSEYWKIAAYILIPAMVINSINLILVSYYRKLKSQSHPSNLFINGLISLTIYLTIRLCFNNNNLSYLQFENRNSFNNLESIGHAIQGFLSVSTFLFADYFLIVSFLSKVILVIYPVYNLIKRMMNNFNGFYNSSYNNNLFEWITGFYIGLVVGFLIKIIIEINLKNNYSVNRPKFVSKIFAFLSFILSIVASISSIVSGVQTNNTTEKWLLFIIPNYFILATFASILYKLKTSTDQNTTKDYTKDNVAVFENPLFGSDTDNYINNSDTNSFNSVDEEYSDIYTDTNV</sequence>
<evidence type="ECO:0000256" key="1">
    <source>
        <dbReference type="SAM" id="Phobius"/>
    </source>
</evidence>